<evidence type="ECO:0000256" key="1">
    <source>
        <dbReference type="SAM" id="Phobius"/>
    </source>
</evidence>
<dbReference type="Pfam" id="PF04304">
    <property type="entry name" value="DUF454"/>
    <property type="match status" value="1"/>
</dbReference>
<gene>
    <name evidence="2" type="ORF">DKB62_06215</name>
</gene>
<evidence type="ECO:0000313" key="3">
    <source>
        <dbReference type="Proteomes" id="UP000254337"/>
    </source>
</evidence>
<keyword evidence="1" id="KW-1133">Transmembrane helix</keyword>
<keyword evidence="1" id="KW-0812">Transmembrane</keyword>
<dbReference type="Proteomes" id="UP000254337">
    <property type="component" value="Chromosome"/>
</dbReference>
<dbReference type="EMBL" id="CP029462">
    <property type="protein sequence ID" value="AXL21182.1"/>
    <property type="molecule type" value="Genomic_DNA"/>
</dbReference>
<dbReference type="KEGG" id="meg:DKB62_06215"/>
<accession>A0A346AZ89</accession>
<evidence type="ECO:0000313" key="2">
    <source>
        <dbReference type="EMBL" id="AXL21182.1"/>
    </source>
</evidence>
<organism evidence="2 3">
    <name type="scientific">Megasphaera stantonii</name>
    <dbReference type="NCBI Taxonomy" id="2144175"/>
    <lineage>
        <taxon>Bacteria</taxon>
        <taxon>Bacillati</taxon>
        <taxon>Bacillota</taxon>
        <taxon>Negativicutes</taxon>
        <taxon>Veillonellales</taxon>
        <taxon>Veillonellaceae</taxon>
        <taxon>Megasphaera</taxon>
    </lineage>
</organism>
<dbReference type="PANTHER" id="PTHR35813">
    <property type="entry name" value="INNER MEMBRANE PROTEIN YBAN"/>
    <property type="match status" value="1"/>
</dbReference>
<feature type="transmembrane region" description="Helical" evidence="1">
    <location>
        <begin position="109"/>
        <end position="128"/>
    </location>
</feature>
<dbReference type="GO" id="GO:0005886">
    <property type="term" value="C:plasma membrane"/>
    <property type="evidence" value="ECO:0007669"/>
    <property type="project" value="TreeGrafter"/>
</dbReference>
<dbReference type="InterPro" id="IPR007401">
    <property type="entry name" value="DUF454"/>
</dbReference>
<protein>
    <submittedName>
        <fullName evidence="2">DUF454 domain-containing protein</fullName>
    </submittedName>
</protein>
<dbReference type="PANTHER" id="PTHR35813:SF1">
    <property type="entry name" value="INNER MEMBRANE PROTEIN YBAN"/>
    <property type="match status" value="1"/>
</dbReference>
<dbReference type="RefSeq" id="WP_095629567.1">
    <property type="nucleotide sequence ID" value="NZ_CP029462.1"/>
</dbReference>
<dbReference type="PIRSF" id="PIRSF016789">
    <property type="entry name" value="DUF454"/>
    <property type="match status" value="1"/>
</dbReference>
<feature type="transmembrane region" description="Helical" evidence="1">
    <location>
        <begin position="12"/>
        <end position="36"/>
    </location>
</feature>
<keyword evidence="1" id="KW-0472">Membrane</keyword>
<reference evidence="2 3" key="1">
    <citation type="submission" date="2018-05" db="EMBL/GenBank/DDBJ databases">
        <title>Complete genome sequence of Megasphaera sp. AJH120T, isolated from the ceca of a chicken.</title>
        <authorList>
            <person name="Maki J."/>
            <person name="Looft T."/>
        </authorList>
    </citation>
    <scope>NUCLEOTIDE SEQUENCE [LARGE SCALE GENOMIC DNA]</scope>
    <source>
        <strain evidence="2 3">AJH120</strain>
    </source>
</reference>
<name>A0A346AZ89_9FIRM</name>
<sequence length="132" mass="15141">MPSFRAAPWHRIFQACWLALGFASLALGTIGIFLPILPTVPFYMLTLFCFAKGSARLHHWFQQSDLYQKHLADFLEKKSMPLKTKAVIMSTVTIMMAFAVWIMDASWPASLVVAIIWCIHVLYFLFAIKTER</sequence>
<dbReference type="OrthoDB" id="5690292at2"/>
<keyword evidence="3" id="KW-1185">Reference proteome</keyword>
<feature type="transmembrane region" description="Helical" evidence="1">
    <location>
        <begin position="82"/>
        <end position="103"/>
    </location>
</feature>
<dbReference type="AlphaFoldDB" id="A0A346AZ89"/>
<proteinExistence type="predicted"/>